<organism evidence="7 8">
    <name type="scientific">Chryseobacterium aquaticum</name>
    <dbReference type="NCBI Taxonomy" id="452084"/>
    <lineage>
        <taxon>Bacteria</taxon>
        <taxon>Pseudomonadati</taxon>
        <taxon>Bacteroidota</taxon>
        <taxon>Flavobacteriia</taxon>
        <taxon>Flavobacteriales</taxon>
        <taxon>Weeksellaceae</taxon>
        <taxon>Chryseobacterium group</taxon>
        <taxon>Chryseobacterium</taxon>
    </lineage>
</organism>
<sequence>MKATLLNIVEILKKYLPQNNMPEILFDSPLTNKEYNDKRQIFNTYYQFRPTAIVFCTNTQQVSEVIKLIRQYNYTGTLRIRSGGHDHEGECSATDSLVIDLSKMTKVDIKADLNYATIQPGIMFIDLIKQMNAKNVGLPHGTCYSVRIAGFTFGGGWGPWTRQKGMGCESLAGVTIVLGDGSYRTIIDNKLIPEYKGHPVADLNEEDRKLLWALRGGGGMSYGIITELIYKTFTMPDYTTKFTVAWEQKFGQDIPPAVDILKRWEELIEYNENPDLLGTNLKVVAKFKDINDTTPIEKSLHDCYFYGYYMGSRENFQNQQEFEENLLKIIEENWFPEDQFSQYNVNFEDSIEAVLSNNVTNNSGKLTAVSNDNRRKWSTFSAWDRIVKWDTEQEKHPLLESIYDTESLPPHFQAIPPEIDKPAPHKITSRFAIVTDDENLASQRRIKLIESLESNLLATEGENQGMNTYFTLGAITGAYYRDYDFNANQFPEGSSFAYKKCFYTVQYQAWWDNDGIENPKVQPYVNRAIDWLEVCRNYEIPATYGAFISFKDDSIPTRVYFQESYDRLKEIKEAYSQDPDNMLSSRKTII</sequence>
<gene>
    <name evidence="7" type="ORF">AR438_11850</name>
</gene>
<dbReference type="InterPro" id="IPR036318">
    <property type="entry name" value="FAD-bd_PCMH-like_sf"/>
</dbReference>
<evidence type="ECO:0000313" key="7">
    <source>
        <dbReference type="EMBL" id="KQK25214.1"/>
    </source>
</evidence>
<feature type="domain" description="FAD-binding PCMH-type" evidence="6">
    <location>
        <begin position="46"/>
        <end position="235"/>
    </location>
</feature>
<dbReference type="Gene3D" id="3.30.465.10">
    <property type="match status" value="1"/>
</dbReference>
<dbReference type="EMBL" id="LLYZ01000006">
    <property type="protein sequence ID" value="KQK25214.1"/>
    <property type="molecule type" value="Genomic_DNA"/>
</dbReference>
<reference evidence="7 8" key="1">
    <citation type="submission" date="2015-10" db="EMBL/GenBank/DDBJ databases">
        <title>Chryseobacterium aquaticum genome.</title>
        <authorList>
            <person name="Newman J.D."/>
            <person name="Ferguson M.B."/>
            <person name="Miller J.R."/>
        </authorList>
    </citation>
    <scope>NUCLEOTIDE SEQUENCE [LARGE SCALE GENOMIC DNA]</scope>
    <source>
        <strain evidence="7 8">KCTC 12483</strain>
    </source>
</reference>
<dbReference type="Pfam" id="PF01565">
    <property type="entry name" value="FAD_binding_4"/>
    <property type="match status" value="1"/>
</dbReference>
<keyword evidence="5" id="KW-0560">Oxidoreductase</keyword>
<evidence type="ECO:0000313" key="8">
    <source>
        <dbReference type="Proteomes" id="UP000051682"/>
    </source>
</evidence>
<dbReference type="RefSeq" id="WP_056015371.1">
    <property type="nucleotide sequence ID" value="NZ_LLYZ01000006.1"/>
</dbReference>
<evidence type="ECO:0000256" key="3">
    <source>
        <dbReference type="ARBA" id="ARBA00022630"/>
    </source>
</evidence>
<evidence type="ECO:0000259" key="6">
    <source>
        <dbReference type="PROSITE" id="PS51387"/>
    </source>
</evidence>
<dbReference type="PANTHER" id="PTHR42973:SF39">
    <property type="entry name" value="FAD-BINDING PCMH-TYPE DOMAIN-CONTAINING PROTEIN"/>
    <property type="match status" value="1"/>
</dbReference>
<keyword evidence="8" id="KW-1185">Reference proteome</keyword>
<dbReference type="InterPro" id="IPR016166">
    <property type="entry name" value="FAD-bd_PCMH"/>
</dbReference>
<protein>
    <recommendedName>
        <fullName evidence="6">FAD-binding PCMH-type domain-containing protein</fullName>
    </recommendedName>
</protein>
<evidence type="ECO:0000256" key="4">
    <source>
        <dbReference type="ARBA" id="ARBA00022827"/>
    </source>
</evidence>
<keyword evidence="4" id="KW-0274">FAD</keyword>
<dbReference type="Pfam" id="PF08031">
    <property type="entry name" value="BBE"/>
    <property type="match status" value="1"/>
</dbReference>
<comment type="caution">
    <text evidence="7">The sequence shown here is derived from an EMBL/GenBank/DDBJ whole genome shotgun (WGS) entry which is preliminary data.</text>
</comment>
<dbReference type="GO" id="GO:0016491">
    <property type="term" value="F:oxidoreductase activity"/>
    <property type="evidence" value="ECO:0007669"/>
    <property type="project" value="UniProtKB-KW"/>
</dbReference>
<dbReference type="STRING" id="452084.AR438_11850"/>
<evidence type="ECO:0000256" key="1">
    <source>
        <dbReference type="ARBA" id="ARBA00001974"/>
    </source>
</evidence>
<comment type="similarity">
    <text evidence="2">Belongs to the oxygen-dependent FAD-linked oxidoreductase family.</text>
</comment>
<dbReference type="AlphaFoldDB" id="A0A0Q3P660"/>
<proteinExistence type="inferred from homology"/>
<dbReference type="SUPFAM" id="SSF56176">
    <property type="entry name" value="FAD-binding/transporter-associated domain-like"/>
    <property type="match status" value="1"/>
</dbReference>
<dbReference type="PROSITE" id="PS51387">
    <property type="entry name" value="FAD_PCMH"/>
    <property type="match status" value="1"/>
</dbReference>
<accession>A0A0Q3P660</accession>
<dbReference type="OrthoDB" id="545125at2"/>
<dbReference type="GO" id="GO:0071949">
    <property type="term" value="F:FAD binding"/>
    <property type="evidence" value="ECO:0007669"/>
    <property type="project" value="InterPro"/>
</dbReference>
<keyword evidence="3" id="KW-0285">Flavoprotein</keyword>
<dbReference type="InterPro" id="IPR050416">
    <property type="entry name" value="FAD-linked_Oxidoreductase"/>
</dbReference>
<name>A0A0Q3P660_9FLAO</name>
<evidence type="ECO:0000256" key="5">
    <source>
        <dbReference type="ARBA" id="ARBA00023002"/>
    </source>
</evidence>
<dbReference type="InterPro" id="IPR016169">
    <property type="entry name" value="FAD-bd_PCMH_sub2"/>
</dbReference>
<dbReference type="Proteomes" id="UP000051682">
    <property type="component" value="Unassembled WGS sequence"/>
</dbReference>
<evidence type="ECO:0000256" key="2">
    <source>
        <dbReference type="ARBA" id="ARBA00005466"/>
    </source>
</evidence>
<dbReference type="PANTHER" id="PTHR42973">
    <property type="entry name" value="BINDING OXIDOREDUCTASE, PUTATIVE (AFU_ORTHOLOGUE AFUA_1G17690)-RELATED"/>
    <property type="match status" value="1"/>
</dbReference>
<dbReference type="InterPro" id="IPR012951">
    <property type="entry name" value="BBE"/>
</dbReference>
<dbReference type="InterPro" id="IPR006094">
    <property type="entry name" value="Oxid_FAD_bind_N"/>
</dbReference>
<comment type="cofactor">
    <cofactor evidence="1">
        <name>FAD</name>
        <dbReference type="ChEBI" id="CHEBI:57692"/>
    </cofactor>
</comment>